<dbReference type="HOGENOM" id="CLU_564560_0_0_3"/>
<dbReference type="STRING" id="329726.AM1_0030"/>
<feature type="region of interest" description="Disordered" evidence="1">
    <location>
        <begin position="174"/>
        <end position="219"/>
    </location>
</feature>
<accession>B0C506</accession>
<dbReference type="Pfam" id="PF00805">
    <property type="entry name" value="Pentapeptide"/>
    <property type="match status" value="1"/>
</dbReference>
<dbReference type="Proteomes" id="UP000000268">
    <property type="component" value="Chromosome"/>
</dbReference>
<keyword evidence="2" id="KW-0732">Signal</keyword>
<evidence type="ECO:0000313" key="4">
    <source>
        <dbReference type="Proteomes" id="UP000000268"/>
    </source>
</evidence>
<feature type="signal peptide" evidence="2">
    <location>
        <begin position="1"/>
        <end position="26"/>
    </location>
</feature>
<dbReference type="PANTHER" id="PTHR14136:SF17">
    <property type="entry name" value="BTB_POZ DOMAIN-CONTAINING PROTEIN KCTD9"/>
    <property type="match status" value="1"/>
</dbReference>
<dbReference type="KEGG" id="amr:AM1_0030"/>
<feature type="compositionally biased region" description="Pro residues" evidence="1">
    <location>
        <begin position="191"/>
        <end position="201"/>
    </location>
</feature>
<reference evidence="3 4" key="1">
    <citation type="journal article" date="2008" name="Proc. Natl. Acad. Sci. U.S.A.">
        <title>Niche adaptation and genome expansion in the chlorophyll d-producing cyanobacterium Acaryochloris marina.</title>
        <authorList>
            <person name="Swingley W.D."/>
            <person name="Chen M."/>
            <person name="Cheung P.C."/>
            <person name="Conrad A.L."/>
            <person name="Dejesa L.C."/>
            <person name="Hao J."/>
            <person name="Honchak B.M."/>
            <person name="Karbach L.E."/>
            <person name="Kurdoglu A."/>
            <person name="Lahiri S."/>
            <person name="Mastrian S.D."/>
            <person name="Miyashita H."/>
            <person name="Page L."/>
            <person name="Ramakrishna P."/>
            <person name="Satoh S."/>
            <person name="Sattley W.M."/>
            <person name="Shimada Y."/>
            <person name="Taylor H.L."/>
            <person name="Tomo T."/>
            <person name="Tsuchiya T."/>
            <person name="Wang Z.T."/>
            <person name="Raymond J."/>
            <person name="Mimuro M."/>
            <person name="Blankenship R.E."/>
            <person name="Touchman J.W."/>
        </authorList>
    </citation>
    <scope>NUCLEOTIDE SEQUENCE [LARGE SCALE GENOMIC DNA]</scope>
    <source>
        <strain evidence="4">MBIC 11017</strain>
    </source>
</reference>
<evidence type="ECO:0000256" key="1">
    <source>
        <dbReference type="SAM" id="MobiDB-lite"/>
    </source>
</evidence>
<dbReference type="eggNOG" id="COG1357">
    <property type="taxonomic scope" value="Bacteria"/>
</dbReference>
<dbReference type="RefSeq" id="WP_012160740.1">
    <property type="nucleotide sequence ID" value="NC_009925.1"/>
</dbReference>
<gene>
    <name evidence="3" type="ordered locus">AM1_0030</name>
</gene>
<keyword evidence="4" id="KW-1185">Reference proteome</keyword>
<dbReference type="OrthoDB" id="499755at2"/>
<dbReference type="EMBL" id="CP000828">
    <property type="protein sequence ID" value="ABW25118.1"/>
    <property type="molecule type" value="Genomic_DNA"/>
</dbReference>
<dbReference type="InterPro" id="IPR001646">
    <property type="entry name" value="5peptide_repeat"/>
</dbReference>
<dbReference type="InterPro" id="IPR051082">
    <property type="entry name" value="Pentapeptide-BTB/POZ_domain"/>
</dbReference>
<dbReference type="Gene3D" id="2.160.20.80">
    <property type="entry name" value="E3 ubiquitin-protein ligase SopA"/>
    <property type="match status" value="1"/>
</dbReference>
<organism evidence="3 4">
    <name type="scientific">Acaryochloris marina (strain MBIC 11017)</name>
    <dbReference type="NCBI Taxonomy" id="329726"/>
    <lineage>
        <taxon>Bacteria</taxon>
        <taxon>Bacillati</taxon>
        <taxon>Cyanobacteriota</taxon>
        <taxon>Cyanophyceae</taxon>
        <taxon>Acaryochloridales</taxon>
        <taxon>Acaryochloridaceae</taxon>
        <taxon>Acaryochloris</taxon>
    </lineage>
</organism>
<sequence>MKRLLGWGSIPWLALAIGSFQTPAQALDSVQFLLNEGFCQACTLSNSDLSGLELANVKLNHAILIKADLSGANLSGADLTGANLSGANLSGADLTNANLTNANLDQVNLTGARLNNTNLAGANVQIAVNTPVPSTAQSSFVSYYNPPEESTDISPISPIPSAPPPTYGRVLNPPKSGYQSPTAVATRAPSIPAPSAPPIPTESPTVADNSIGGADDPSQAAALTTDGIGIIDGGTVPKGRVLVSLKGGPQGIQSTVRYGILGDLEALGYLDYSFGTVDESEQGFGLKYRFLDQAKGKPLTISAAVNVGLTGETFINYATNNRNEFRQRGLNKAVPTIFQGTDGNVGNNLIYSVSLPVHYQATDRLNLWVTPTFSYVQDRDIAVGGFNFGGSYEIVNNLNFIAEVGASFAGRGNAFLNNTLGDAIPWNVGFRYDSSTLFGFTPGSKQLIFDLYATNRVGTSPWNQLRVRDQDEPTIGVGVHLLW</sequence>
<proteinExistence type="predicted"/>
<dbReference type="AlphaFoldDB" id="B0C506"/>
<name>B0C506_ACAM1</name>
<protein>
    <submittedName>
        <fullName evidence="3">Pentapeptide repeat protein</fullName>
    </submittedName>
</protein>
<evidence type="ECO:0000313" key="3">
    <source>
        <dbReference type="EMBL" id="ABW25118.1"/>
    </source>
</evidence>
<evidence type="ECO:0000256" key="2">
    <source>
        <dbReference type="SAM" id="SignalP"/>
    </source>
</evidence>
<dbReference type="PANTHER" id="PTHR14136">
    <property type="entry name" value="BTB_POZ DOMAIN-CONTAINING PROTEIN KCTD9"/>
    <property type="match status" value="1"/>
</dbReference>
<feature type="chain" id="PRO_5002748449" evidence="2">
    <location>
        <begin position="27"/>
        <end position="483"/>
    </location>
</feature>
<dbReference type="SUPFAM" id="SSF141571">
    <property type="entry name" value="Pentapeptide repeat-like"/>
    <property type="match status" value="1"/>
</dbReference>